<comment type="caution">
    <text evidence="7">The sequence shown here is derived from an EMBL/GenBank/DDBJ whole genome shotgun (WGS) entry which is preliminary data.</text>
</comment>
<organism evidence="7 8">
    <name type="scientific">Cupriavidus necator</name>
    <name type="common">Alcaligenes eutrophus</name>
    <name type="synonym">Ralstonia eutropha</name>
    <dbReference type="NCBI Taxonomy" id="106590"/>
    <lineage>
        <taxon>Bacteria</taxon>
        <taxon>Pseudomonadati</taxon>
        <taxon>Pseudomonadota</taxon>
        <taxon>Betaproteobacteria</taxon>
        <taxon>Burkholderiales</taxon>
        <taxon>Burkholderiaceae</taxon>
        <taxon>Cupriavidus</taxon>
    </lineage>
</organism>
<keyword evidence="5" id="KW-0560">Oxidoreductase</keyword>
<dbReference type="RefSeq" id="WP_114132710.1">
    <property type="nucleotide sequence ID" value="NZ_CP068434.1"/>
</dbReference>
<dbReference type="InterPro" id="IPR036250">
    <property type="entry name" value="AcylCo_DH-like_C"/>
</dbReference>
<feature type="domain" description="Acyl-CoA dehydrogenase/oxidase C-terminal" evidence="6">
    <location>
        <begin position="184"/>
        <end position="295"/>
    </location>
</feature>
<dbReference type="GO" id="GO:0050660">
    <property type="term" value="F:flavin adenine dinucleotide binding"/>
    <property type="evidence" value="ECO:0007669"/>
    <property type="project" value="InterPro"/>
</dbReference>
<name>A0A367PHW0_CUPNE</name>
<evidence type="ECO:0000313" key="8">
    <source>
        <dbReference type="Proteomes" id="UP000253501"/>
    </source>
</evidence>
<dbReference type="InterPro" id="IPR009100">
    <property type="entry name" value="AcylCoA_DH/oxidase_NM_dom_sf"/>
</dbReference>
<evidence type="ECO:0000256" key="4">
    <source>
        <dbReference type="ARBA" id="ARBA00022827"/>
    </source>
</evidence>
<evidence type="ECO:0000313" key="7">
    <source>
        <dbReference type="EMBL" id="RCJ07458.1"/>
    </source>
</evidence>
<dbReference type="Gene3D" id="1.10.540.10">
    <property type="entry name" value="Acyl-CoA dehydrogenase/oxidase, N-terminal domain"/>
    <property type="match status" value="1"/>
</dbReference>
<protein>
    <submittedName>
        <fullName evidence="7">Acyl-CoA dehydrogenase</fullName>
    </submittedName>
</protein>
<accession>A0A367PHW0</accession>
<evidence type="ECO:0000256" key="1">
    <source>
        <dbReference type="ARBA" id="ARBA00001974"/>
    </source>
</evidence>
<keyword evidence="4" id="KW-0274">FAD</keyword>
<dbReference type="Gene3D" id="1.20.140.10">
    <property type="entry name" value="Butyryl-CoA Dehydrogenase, subunit A, domain 3"/>
    <property type="match status" value="1"/>
</dbReference>
<dbReference type="Pfam" id="PF00441">
    <property type="entry name" value="Acyl-CoA_dh_1"/>
    <property type="match status" value="1"/>
</dbReference>
<dbReference type="GO" id="GO:0003995">
    <property type="term" value="F:acyl-CoA dehydrogenase activity"/>
    <property type="evidence" value="ECO:0007669"/>
    <property type="project" value="TreeGrafter"/>
</dbReference>
<proteinExistence type="inferred from homology"/>
<evidence type="ECO:0000256" key="2">
    <source>
        <dbReference type="ARBA" id="ARBA00009347"/>
    </source>
</evidence>
<evidence type="ECO:0000256" key="3">
    <source>
        <dbReference type="ARBA" id="ARBA00022630"/>
    </source>
</evidence>
<dbReference type="Proteomes" id="UP000253501">
    <property type="component" value="Unassembled WGS sequence"/>
</dbReference>
<evidence type="ECO:0000256" key="5">
    <source>
        <dbReference type="ARBA" id="ARBA00023002"/>
    </source>
</evidence>
<dbReference type="SUPFAM" id="SSF47203">
    <property type="entry name" value="Acyl-CoA dehydrogenase C-terminal domain-like"/>
    <property type="match status" value="1"/>
</dbReference>
<dbReference type="PANTHER" id="PTHR43884:SF20">
    <property type="entry name" value="ACYL-COA DEHYDROGENASE FADE28"/>
    <property type="match status" value="1"/>
</dbReference>
<dbReference type="InterPro" id="IPR037069">
    <property type="entry name" value="AcylCoA_DH/ox_N_sf"/>
</dbReference>
<keyword evidence="3" id="KW-0285">Flavoprotein</keyword>
<dbReference type="PANTHER" id="PTHR43884">
    <property type="entry name" value="ACYL-COA DEHYDROGENASE"/>
    <property type="match status" value="1"/>
</dbReference>
<dbReference type="SUPFAM" id="SSF56645">
    <property type="entry name" value="Acyl-CoA dehydrogenase NM domain-like"/>
    <property type="match status" value="1"/>
</dbReference>
<reference evidence="7 8" key="1">
    <citation type="submission" date="2018-04" db="EMBL/GenBank/DDBJ databases">
        <title>Cupriavidus necator CR12 genome sequencing and assembly.</title>
        <authorList>
            <person name="Ben Fekih I."/>
            <person name="Mazhar H.S."/>
            <person name="Bello S.K."/>
            <person name="Rensing C."/>
        </authorList>
    </citation>
    <scope>NUCLEOTIDE SEQUENCE [LARGE SCALE GENOMIC DNA]</scope>
    <source>
        <strain evidence="7 8">CR12</strain>
    </source>
</reference>
<dbReference type="AlphaFoldDB" id="A0A367PHW0"/>
<dbReference type="InterPro" id="IPR009075">
    <property type="entry name" value="AcylCo_DH/oxidase_C"/>
</dbReference>
<sequence>MTDSLLEGFERALADLCTDEAVRRTEAGEGAAAQWAGIDALGYTDALVPADLGGAGLSLAEAFPLFLAAGRAGLSHPFAETAMARAMLARAGRESRGECIAIAPALARDDQRIVCRDVPGGALAEFVLVAWRGEWLLLPRDAAQMTPGIYRPQASATLQWQSADAAGFRFRALEADVRAICGTAHATGMAGAMRRVLEMSTQYVNDRQQFGRAISQFQAMQQELSVMAEQASSSVFAARIGCAADGYLPDPLRAATAKLRCCEAASRVAAIAHAVHGAIGITEELALGLFTRRLHEWRGAAGSETECATLLGDALFAQDTASSQVILDFARTQLAPCAPHA</sequence>
<comment type="similarity">
    <text evidence="2">Belongs to the acyl-CoA dehydrogenase family.</text>
</comment>
<dbReference type="EMBL" id="QDHA01000037">
    <property type="protein sequence ID" value="RCJ07458.1"/>
    <property type="molecule type" value="Genomic_DNA"/>
</dbReference>
<gene>
    <name evidence="7" type="ORF">DDK22_15860</name>
</gene>
<evidence type="ECO:0000259" key="6">
    <source>
        <dbReference type="Pfam" id="PF00441"/>
    </source>
</evidence>
<comment type="cofactor">
    <cofactor evidence="1">
        <name>FAD</name>
        <dbReference type="ChEBI" id="CHEBI:57692"/>
    </cofactor>
</comment>